<dbReference type="Pfam" id="PF05569">
    <property type="entry name" value="Peptidase_M56"/>
    <property type="match status" value="1"/>
</dbReference>
<evidence type="ECO:0000256" key="2">
    <source>
        <dbReference type="ARBA" id="ARBA00022692"/>
    </source>
</evidence>
<dbReference type="GO" id="GO:0055085">
    <property type="term" value="P:transmembrane transport"/>
    <property type="evidence" value="ECO:0007669"/>
    <property type="project" value="InterPro"/>
</dbReference>
<evidence type="ECO:0000259" key="6">
    <source>
        <dbReference type="PROSITE" id="PS52015"/>
    </source>
</evidence>
<evidence type="ECO:0000313" key="7">
    <source>
        <dbReference type="EMBL" id="MTW09519.1"/>
    </source>
</evidence>
<dbReference type="OrthoDB" id="15218at2"/>
<evidence type="ECO:0000256" key="1">
    <source>
        <dbReference type="ARBA" id="ARBA00004167"/>
    </source>
</evidence>
<reference evidence="7 8" key="1">
    <citation type="submission" date="2019-11" db="EMBL/GenBank/DDBJ databases">
        <title>Type strains purchased from KCTC, JCM and DSMZ.</title>
        <authorList>
            <person name="Lu H."/>
        </authorList>
    </citation>
    <scope>NUCLEOTIDE SEQUENCE [LARGE SCALE GENOMIC DNA]</scope>
    <source>
        <strain evidence="7 8">JCM 31587</strain>
    </source>
</reference>
<protein>
    <submittedName>
        <fullName evidence="7">TonB family protein</fullName>
    </submittedName>
</protein>
<comment type="caution">
    <text evidence="7">The sequence shown here is derived from an EMBL/GenBank/DDBJ whole genome shotgun (WGS) entry which is preliminary data.</text>
</comment>
<feature type="transmembrane region" description="Helical" evidence="5">
    <location>
        <begin position="12"/>
        <end position="30"/>
    </location>
</feature>
<dbReference type="RefSeq" id="WP_155452507.1">
    <property type="nucleotide sequence ID" value="NZ_WNKX01000002.1"/>
</dbReference>
<sequence length="415" mass="45505">MNNIINAAGWTLIHFLWQGALVGIATAALLRMMRGASPGSRYTVACLALLACLLWPAYEFADALQAPGRSWQALLAAPSNEAVANSELLTNIDNRLPLLVSAWLAGVCALALRSAFGLAWIARTRRTGGRNAHWQQRLSHMATRLGIRRAVSLRIVEALASPITAGWWRPVVLMPAALVARMPPELLEALLAHELAHVRRHDFLVNLLQNVIETLLFYHPAVWWLSRRIRHERELVADAIAADMTGEPRRLALALSELEKMQFAKQRLALAADGGDLTQRIRQLVVPQQQRGNWKALLAVLGVAAACLAGYANARVETASTPAARTQAVVDFRSCSKPQWPTEDLRAEHTGTVTLSFNIDEKGGVAGSRVVHSSGHPGLDQAAQTGISQCHFVPAKVRGKPVSTWQQMQYVWTLE</sequence>
<proteinExistence type="predicted"/>
<keyword evidence="4 5" id="KW-0472">Membrane</keyword>
<dbReference type="SUPFAM" id="SSF74653">
    <property type="entry name" value="TolA/TonB C-terminal domain"/>
    <property type="match status" value="1"/>
</dbReference>
<dbReference type="Proteomes" id="UP000472320">
    <property type="component" value="Unassembled WGS sequence"/>
</dbReference>
<dbReference type="AlphaFoldDB" id="A0A6L6QBP0"/>
<evidence type="ECO:0000256" key="4">
    <source>
        <dbReference type="ARBA" id="ARBA00023136"/>
    </source>
</evidence>
<feature type="transmembrane region" description="Helical" evidence="5">
    <location>
        <begin position="98"/>
        <end position="121"/>
    </location>
</feature>
<dbReference type="NCBIfam" id="TIGR01352">
    <property type="entry name" value="tonB_Cterm"/>
    <property type="match status" value="1"/>
</dbReference>
<dbReference type="PANTHER" id="PTHR34978:SF3">
    <property type="entry name" value="SLR0241 PROTEIN"/>
    <property type="match status" value="1"/>
</dbReference>
<dbReference type="GO" id="GO:0016020">
    <property type="term" value="C:membrane"/>
    <property type="evidence" value="ECO:0007669"/>
    <property type="project" value="UniProtKB-SubCell"/>
</dbReference>
<keyword evidence="8" id="KW-1185">Reference proteome</keyword>
<dbReference type="Gene3D" id="3.30.1150.10">
    <property type="match status" value="1"/>
</dbReference>
<evidence type="ECO:0000313" key="8">
    <source>
        <dbReference type="Proteomes" id="UP000472320"/>
    </source>
</evidence>
<dbReference type="InterPro" id="IPR008756">
    <property type="entry name" value="Peptidase_M56"/>
</dbReference>
<name>A0A6L6QBP0_9BURK</name>
<dbReference type="InterPro" id="IPR037682">
    <property type="entry name" value="TonB_C"/>
</dbReference>
<keyword evidence="2 5" id="KW-0812">Transmembrane</keyword>
<dbReference type="EMBL" id="WNKX01000002">
    <property type="protein sequence ID" value="MTW09519.1"/>
    <property type="molecule type" value="Genomic_DNA"/>
</dbReference>
<organism evidence="7 8">
    <name type="scientific">Massilia eburnea</name>
    <dbReference type="NCBI Taxonomy" id="1776165"/>
    <lineage>
        <taxon>Bacteria</taxon>
        <taxon>Pseudomonadati</taxon>
        <taxon>Pseudomonadota</taxon>
        <taxon>Betaproteobacteria</taxon>
        <taxon>Burkholderiales</taxon>
        <taxon>Oxalobacteraceae</taxon>
        <taxon>Telluria group</taxon>
        <taxon>Massilia</taxon>
    </lineage>
</organism>
<dbReference type="InterPro" id="IPR052173">
    <property type="entry name" value="Beta-lactam_resp_regulator"/>
</dbReference>
<accession>A0A6L6QBP0</accession>
<dbReference type="PROSITE" id="PS52015">
    <property type="entry name" value="TONB_CTD"/>
    <property type="match status" value="1"/>
</dbReference>
<dbReference type="Pfam" id="PF03544">
    <property type="entry name" value="TonB_C"/>
    <property type="match status" value="1"/>
</dbReference>
<dbReference type="PANTHER" id="PTHR34978">
    <property type="entry name" value="POSSIBLE SENSOR-TRANSDUCER PROTEIN BLAR"/>
    <property type="match status" value="1"/>
</dbReference>
<feature type="domain" description="TonB C-terminal" evidence="6">
    <location>
        <begin position="325"/>
        <end position="415"/>
    </location>
</feature>
<keyword evidence="3 5" id="KW-1133">Transmembrane helix</keyword>
<dbReference type="Gene3D" id="3.30.2010.10">
    <property type="entry name" value="Metalloproteases ('zincins'), catalytic domain"/>
    <property type="match status" value="1"/>
</dbReference>
<gene>
    <name evidence="7" type="ORF">GM658_02810</name>
</gene>
<dbReference type="CDD" id="cd07341">
    <property type="entry name" value="M56_BlaR1_MecR1_like"/>
    <property type="match status" value="1"/>
</dbReference>
<dbReference type="InterPro" id="IPR006260">
    <property type="entry name" value="TonB/TolA_C"/>
</dbReference>
<feature type="transmembrane region" description="Helical" evidence="5">
    <location>
        <begin position="42"/>
        <end position="58"/>
    </location>
</feature>
<evidence type="ECO:0000256" key="5">
    <source>
        <dbReference type="SAM" id="Phobius"/>
    </source>
</evidence>
<comment type="subcellular location">
    <subcellularLocation>
        <location evidence="1">Membrane</location>
        <topology evidence="1">Single-pass membrane protein</topology>
    </subcellularLocation>
</comment>
<evidence type="ECO:0000256" key="3">
    <source>
        <dbReference type="ARBA" id="ARBA00022989"/>
    </source>
</evidence>